<accession>A0A1E5GU04</accession>
<dbReference type="RefSeq" id="WP_069663372.1">
    <property type="nucleotide sequence ID" value="NZ_JBHUJJ010000001.1"/>
</dbReference>
<protein>
    <submittedName>
        <fullName evidence="1">Uncharacterized protein</fullName>
    </submittedName>
</protein>
<dbReference type="EMBL" id="MIJY01000013">
    <property type="protein sequence ID" value="OEG16163.1"/>
    <property type="molecule type" value="Genomic_DNA"/>
</dbReference>
<organism evidence="1 2">
    <name type="scientific">Enterococcus termitis</name>
    <dbReference type="NCBI Taxonomy" id="332950"/>
    <lineage>
        <taxon>Bacteria</taxon>
        <taxon>Bacillati</taxon>
        <taxon>Bacillota</taxon>
        <taxon>Bacilli</taxon>
        <taxon>Lactobacillales</taxon>
        <taxon>Enterococcaceae</taxon>
        <taxon>Enterococcus</taxon>
    </lineage>
</organism>
<dbReference type="Proteomes" id="UP000095094">
    <property type="component" value="Unassembled WGS sequence"/>
</dbReference>
<gene>
    <name evidence="1" type="ORF">BCR25_18380</name>
</gene>
<comment type="caution">
    <text evidence="1">The sequence shown here is derived from an EMBL/GenBank/DDBJ whole genome shotgun (WGS) entry which is preliminary data.</text>
</comment>
<evidence type="ECO:0000313" key="2">
    <source>
        <dbReference type="Proteomes" id="UP000095094"/>
    </source>
</evidence>
<reference evidence="2" key="1">
    <citation type="submission" date="2016-09" db="EMBL/GenBank/DDBJ databases">
        <authorList>
            <person name="Gulvik C.A."/>
        </authorList>
    </citation>
    <scope>NUCLEOTIDE SEQUENCE [LARGE SCALE GENOMIC DNA]</scope>
    <source>
        <strain evidence="2">LMG 8895</strain>
    </source>
</reference>
<proteinExistence type="predicted"/>
<sequence>MVKVVVDGKEVVYGPLVTRSRFKDEEWFAICLQMMKDERPDLYEKRKDDKEFVLCLGMAIDLEQRYEALLGLLPQSAYSKAGAHPKWVVDVVERNTLNKRITQDDIKEILDQEHYEREDMISEIKEYLEIKEP</sequence>
<name>A0A1E5GU04_9ENTE</name>
<dbReference type="OrthoDB" id="2222859at2"/>
<dbReference type="AlphaFoldDB" id="A0A1E5GU04"/>
<evidence type="ECO:0000313" key="1">
    <source>
        <dbReference type="EMBL" id="OEG16163.1"/>
    </source>
</evidence>
<keyword evidence="2" id="KW-1185">Reference proteome</keyword>